<evidence type="ECO:0000256" key="6">
    <source>
        <dbReference type="ARBA" id="ARBA00022556"/>
    </source>
</evidence>
<dbReference type="NCBIfam" id="TIGR00325">
    <property type="entry name" value="lpxC"/>
    <property type="match status" value="1"/>
</dbReference>
<dbReference type="Gene3D" id="3.30.1700.10">
    <property type="entry name" value="lpxc deacetylase, domain 2"/>
    <property type="match status" value="1"/>
</dbReference>
<dbReference type="HAMAP" id="MF_00388">
    <property type="entry name" value="LpxC"/>
    <property type="match status" value="1"/>
</dbReference>
<keyword evidence="10 12" id="KW-0443">Lipid metabolism</keyword>
<dbReference type="InterPro" id="IPR020568">
    <property type="entry name" value="Ribosomal_Su5_D2-typ_SF"/>
</dbReference>
<sequence length="311" mass="32492">MKQQTLKSAISCTGVGLHSGEKISMTLLPADVDAGIVFRRTDIAGGGAVIPAAFDQVCDSRLCTTIGSEKGKTIATIEHLMAALAGSGIDNAVIEVGGPEVPVMDGSAAPFMFLIDCAGVAEQDAPRKAVRVLKPVFIEDGDKLASLVPADGFSIEFNIEFDNAIIGTQSMSVDLTDGVFKNEIARARTFGFLHEAEALWAAGLAKGASLDNAVVVSGDRILNEDGLRFDDECVRHKILDAVGDLYLAGATLVGHYTGTRASHALNNALLRELFSDPANFELVDMNAPVSRLGATGSSWAKESVAASPATA</sequence>
<dbReference type="Gene3D" id="3.30.230.20">
    <property type="entry name" value="lpxc deacetylase, domain 1"/>
    <property type="match status" value="1"/>
</dbReference>
<dbReference type="GO" id="GO:0016020">
    <property type="term" value="C:membrane"/>
    <property type="evidence" value="ECO:0007669"/>
    <property type="project" value="GOC"/>
</dbReference>
<dbReference type="STRING" id="28181.BEN30_07760"/>
<dbReference type="SUPFAM" id="SSF54211">
    <property type="entry name" value="Ribosomal protein S5 domain 2-like"/>
    <property type="match status" value="2"/>
</dbReference>
<comment type="caution">
    <text evidence="13">The sequence shown here is derived from an EMBL/GenBank/DDBJ whole genome shotgun (WGS) entry which is preliminary data.</text>
</comment>
<gene>
    <name evidence="12" type="primary">lpxC</name>
    <name evidence="13" type="ORF">BEN30_07760</name>
</gene>
<evidence type="ECO:0000256" key="2">
    <source>
        <dbReference type="ARBA" id="ARBA00002923"/>
    </source>
</evidence>
<feature type="active site" description="Proton donor" evidence="12">
    <location>
        <position position="263"/>
    </location>
</feature>
<dbReference type="InterPro" id="IPR011334">
    <property type="entry name" value="UDP-acyl_GlcNac_deAcase_C"/>
</dbReference>
<evidence type="ECO:0000256" key="8">
    <source>
        <dbReference type="ARBA" id="ARBA00022801"/>
    </source>
</evidence>
<comment type="cofactor">
    <cofactor evidence="1 12">
        <name>Zn(2+)</name>
        <dbReference type="ChEBI" id="CHEBI:29105"/>
    </cofactor>
</comment>
<accession>A0A1E5Q9U5</accession>
<reference evidence="14" key="1">
    <citation type="submission" date="2016-07" db="EMBL/GenBank/DDBJ databases">
        <authorList>
            <person name="Florea S."/>
            <person name="Webb J.S."/>
            <person name="Jaromczyk J."/>
            <person name="Schardl C.L."/>
        </authorList>
    </citation>
    <scope>NUCLEOTIDE SEQUENCE [LARGE SCALE GENOMIC DNA]</scope>
    <source>
        <strain evidence="14">MV-1</strain>
    </source>
</reference>
<evidence type="ECO:0000256" key="9">
    <source>
        <dbReference type="ARBA" id="ARBA00022833"/>
    </source>
</evidence>
<keyword evidence="5 12" id="KW-0444">Lipid biosynthesis</keyword>
<keyword evidence="6 12" id="KW-0441">Lipid A biosynthesis</keyword>
<dbReference type="InterPro" id="IPR004463">
    <property type="entry name" value="UDP-acyl_GlcNac_deAcase"/>
</dbReference>
<dbReference type="OrthoDB" id="9802746at2"/>
<dbReference type="Pfam" id="PF03331">
    <property type="entry name" value="LpxC"/>
    <property type="match status" value="1"/>
</dbReference>
<evidence type="ECO:0000256" key="4">
    <source>
        <dbReference type="ARBA" id="ARBA00012745"/>
    </source>
</evidence>
<evidence type="ECO:0000256" key="10">
    <source>
        <dbReference type="ARBA" id="ARBA00023098"/>
    </source>
</evidence>
<evidence type="ECO:0000313" key="13">
    <source>
        <dbReference type="EMBL" id="OEJ67937.1"/>
    </source>
</evidence>
<dbReference type="Proteomes" id="UP000095347">
    <property type="component" value="Unassembled WGS sequence"/>
</dbReference>
<dbReference type="EMBL" id="MCGG01000018">
    <property type="protein sequence ID" value="OEJ67937.1"/>
    <property type="molecule type" value="Genomic_DNA"/>
</dbReference>
<keyword evidence="8 12" id="KW-0378">Hydrolase</keyword>
<evidence type="ECO:0000256" key="12">
    <source>
        <dbReference type="HAMAP-Rule" id="MF_00388"/>
    </source>
</evidence>
<dbReference type="UniPathway" id="UPA00359">
    <property type="reaction ID" value="UER00478"/>
</dbReference>
<dbReference type="AlphaFoldDB" id="A0A1E5Q9U5"/>
<keyword evidence="14" id="KW-1185">Reference proteome</keyword>
<evidence type="ECO:0000256" key="7">
    <source>
        <dbReference type="ARBA" id="ARBA00022723"/>
    </source>
</evidence>
<proteinExistence type="inferred from homology"/>
<dbReference type="PANTHER" id="PTHR33694">
    <property type="entry name" value="UDP-3-O-ACYL-N-ACETYLGLUCOSAMINE DEACETYLASE 1, MITOCHONDRIAL-RELATED"/>
    <property type="match status" value="1"/>
</dbReference>
<evidence type="ECO:0000256" key="11">
    <source>
        <dbReference type="ARBA" id="ARBA00024535"/>
    </source>
</evidence>
<keyword evidence="7 12" id="KW-0479">Metal-binding</keyword>
<dbReference type="InterPro" id="IPR015870">
    <property type="entry name" value="UDP-acyl_N-AcGlcN_deAcase_N"/>
</dbReference>
<organism evidence="13 14">
    <name type="scientific">Magnetovibrio blakemorei</name>
    <dbReference type="NCBI Taxonomy" id="28181"/>
    <lineage>
        <taxon>Bacteria</taxon>
        <taxon>Pseudomonadati</taxon>
        <taxon>Pseudomonadota</taxon>
        <taxon>Alphaproteobacteria</taxon>
        <taxon>Rhodospirillales</taxon>
        <taxon>Magnetovibrionaceae</taxon>
        <taxon>Magnetovibrio</taxon>
    </lineage>
</organism>
<dbReference type="GO" id="GO:0103117">
    <property type="term" value="F:UDP-3-O-acyl-N-acetylglucosamine deacetylase activity"/>
    <property type="evidence" value="ECO:0007669"/>
    <property type="project" value="UniProtKB-UniRule"/>
</dbReference>
<evidence type="ECO:0000256" key="3">
    <source>
        <dbReference type="ARBA" id="ARBA00005002"/>
    </source>
</evidence>
<dbReference type="EC" id="3.5.1.108" evidence="4 12"/>
<evidence type="ECO:0000256" key="5">
    <source>
        <dbReference type="ARBA" id="ARBA00022516"/>
    </source>
</evidence>
<evidence type="ECO:0000256" key="1">
    <source>
        <dbReference type="ARBA" id="ARBA00001947"/>
    </source>
</evidence>
<comment type="pathway">
    <text evidence="3 12">Glycolipid biosynthesis; lipid IV(A) biosynthesis; lipid IV(A) from (3R)-3-hydroxytetradecanoyl-[acyl-carrier-protein] and UDP-N-acetyl-alpha-D-glucosamine: step 2/6.</text>
</comment>
<comment type="catalytic activity">
    <reaction evidence="11 12">
        <text>a UDP-3-O-[(3R)-3-hydroxyacyl]-N-acetyl-alpha-D-glucosamine + H2O = a UDP-3-O-[(3R)-3-hydroxyacyl]-alpha-D-glucosamine + acetate</text>
        <dbReference type="Rhea" id="RHEA:67816"/>
        <dbReference type="ChEBI" id="CHEBI:15377"/>
        <dbReference type="ChEBI" id="CHEBI:30089"/>
        <dbReference type="ChEBI" id="CHEBI:137740"/>
        <dbReference type="ChEBI" id="CHEBI:173225"/>
        <dbReference type="EC" id="3.5.1.108"/>
    </reaction>
</comment>
<feature type="binding site" evidence="12">
    <location>
        <position position="79"/>
    </location>
    <ligand>
        <name>Zn(2+)</name>
        <dbReference type="ChEBI" id="CHEBI:29105"/>
    </ligand>
</feature>
<name>A0A1E5Q9U5_9PROT</name>
<comment type="similarity">
    <text evidence="12">Belongs to the LpxC family.</text>
</comment>
<feature type="binding site" evidence="12">
    <location>
        <position position="240"/>
    </location>
    <ligand>
        <name>Zn(2+)</name>
        <dbReference type="ChEBI" id="CHEBI:29105"/>
    </ligand>
</feature>
<evidence type="ECO:0000313" key="14">
    <source>
        <dbReference type="Proteomes" id="UP000095347"/>
    </source>
</evidence>
<protein>
    <recommendedName>
        <fullName evidence="4 12">UDP-3-O-acyl-N-acetylglucosamine deacetylase</fullName>
        <shortName evidence="12">UDP-3-O-acyl-GlcNAc deacetylase</shortName>
        <ecNumber evidence="4 12">3.5.1.108</ecNumber>
    </recommendedName>
    <alternativeName>
        <fullName evidence="12">UDP-3-O-[R-3-hydroxymyristoyl]-N-acetylglucosamine deacetylase</fullName>
    </alternativeName>
</protein>
<keyword evidence="9 12" id="KW-0862">Zinc</keyword>
<feature type="binding site" evidence="12">
    <location>
        <position position="236"/>
    </location>
    <ligand>
        <name>Zn(2+)</name>
        <dbReference type="ChEBI" id="CHEBI:29105"/>
    </ligand>
</feature>
<dbReference type="GO" id="GO:0046872">
    <property type="term" value="F:metal ion binding"/>
    <property type="evidence" value="ECO:0007669"/>
    <property type="project" value="UniProtKB-KW"/>
</dbReference>
<dbReference type="PANTHER" id="PTHR33694:SF1">
    <property type="entry name" value="UDP-3-O-ACYL-N-ACETYLGLUCOSAMINE DEACETYLASE 1, MITOCHONDRIAL-RELATED"/>
    <property type="match status" value="1"/>
</dbReference>
<comment type="function">
    <text evidence="2 12">Catalyzes the hydrolysis of UDP-3-O-myristoyl-N-acetylglucosamine to form UDP-3-O-myristoylglucosamine and acetate, the committed step in lipid A biosynthesis.</text>
</comment>
<dbReference type="GO" id="GO:0009245">
    <property type="term" value="P:lipid A biosynthetic process"/>
    <property type="evidence" value="ECO:0007669"/>
    <property type="project" value="UniProtKB-UniRule"/>
</dbReference>